<evidence type="ECO:0000256" key="1">
    <source>
        <dbReference type="ARBA" id="ARBA00007362"/>
    </source>
</evidence>
<gene>
    <name evidence="4" type="ORF">IAB06_00380</name>
</gene>
<dbReference type="Pfam" id="PF00892">
    <property type="entry name" value="EamA"/>
    <property type="match status" value="2"/>
</dbReference>
<sequence length="284" mass="30586">MKGIFKSTLIGFCAVVLWGMLALLTAFTGSIPPFQLTAMTFALACFAGGLYFVYVGCPFAILKQPLGVWLNGIGGLFGYHALYFMAMKKAPTLEVSLIAYLWPILIVLFTTFLPGEKLRLQHLVGVIMGFLGIFLLVIQKGQPSLAGEHLLGYLLAAACAVIWSLYSVVSRRNKEVPTLMIGFFCGITACLALLAHLTWEVTVIPQGIEWGAVLALGLGPVGMAFFAWDYGVKNGNIKLLGTLAYMAPLISTLLLILAGHAEFTWNVALACICIVSGPLIASFK</sequence>
<name>A0A9D1SKF3_9FIRM</name>
<evidence type="ECO:0000259" key="3">
    <source>
        <dbReference type="Pfam" id="PF00892"/>
    </source>
</evidence>
<proteinExistence type="inferred from homology"/>
<feature type="transmembrane region" description="Helical" evidence="2">
    <location>
        <begin position="176"/>
        <end position="198"/>
    </location>
</feature>
<reference evidence="4" key="2">
    <citation type="journal article" date="2021" name="PeerJ">
        <title>Extensive microbial diversity within the chicken gut microbiome revealed by metagenomics and culture.</title>
        <authorList>
            <person name="Gilroy R."/>
            <person name="Ravi A."/>
            <person name="Getino M."/>
            <person name="Pursley I."/>
            <person name="Horton D.L."/>
            <person name="Alikhan N.F."/>
            <person name="Baker D."/>
            <person name="Gharbi K."/>
            <person name="Hall N."/>
            <person name="Watson M."/>
            <person name="Adriaenssens E.M."/>
            <person name="Foster-Nyarko E."/>
            <person name="Jarju S."/>
            <person name="Secka A."/>
            <person name="Antonio M."/>
            <person name="Oren A."/>
            <person name="Chaudhuri R.R."/>
            <person name="La Ragione R."/>
            <person name="Hildebrand F."/>
            <person name="Pallen M.J."/>
        </authorList>
    </citation>
    <scope>NUCLEOTIDE SEQUENCE</scope>
    <source>
        <strain evidence="4">CHK160-1198</strain>
    </source>
</reference>
<dbReference type="PANTHER" id="PTHR22911">
    <property type="entry name" value="ACYL-MALONYL CONDENSING ENZYME-RELATED"/>
    <property type="match status" value="1"/>
</dbReference>
<feature type="transmembrane region" description="Helical" evidence="2">
    <location>
        <begin position="263"/>
        <end position="283"/>
    </location>
</feature>
<keyword evidence="2" id="KW-0812">Transmembrane</keyword>
<protein>
    <submittedName>
        <fullName evidence="4">EamA family transporter</fullName>
    </submittedName>
</protein>
<accession>A0A9D1SKF3</accession>
<feature type="domain" description="EamA" evidence="3">
    <location>
        <begin position="9"/>
        <end position="137"/>
    </location>
</feature>
<feature type="domain" description="EamA" evidence="3">
    <location>
        <begin position="151"/>
        <end position="281"/>
    </location>
</feature>
<feature type="transmembrane region" description="Helical" evidence="2">
    <location>
        <begin position="97"/>
        <end position="113"/>
    </location>
</feature>
<evidence type="ECO:0000313" key="4">
    <source>
        <dbReference type="EMBL" id="HIU63486.1"/>
    </source>
</evidence>
<comment type="similarity">
    <text evidence="1">Belongs to the EamA transporter family.</text>
</comment>
<keyword evidence="2" id="KW-1133">Transmembrane helix</keyword>
<feature type="transmembrane region" description="Helical" evidence="2">
    <location>
        <begin position="120"/>
        <end position="138"/>
    </location>
</feature>
<dbReference type="SUPFAM" id="SSF103481">
    <property type="entry name" value="Multidrug resistance efflux transporter EmrE"/>
    <property type="match status" value="2"/>
</dbReference>
<dbReference type="AlphaFoldDB" id="A0A9D1SKF3"/>
<dbReference type="EMBL" id="DVNI01000004">
    <property type="protein sequence ID" value="HIU63486.1"/>
    <property type="molecule type" value="Genomic_DNA"/>
</dbReference>
<dbReference type="InterPro" id="IPR037185">
    <property type="entry name" value="EmrE-like"/>
</dbReference>
<reference evidence="4" key="1">
    <citation type="submission" date="2020-10" db="EMBL/GenBank/DDBJ databases">
        <authorList>
            <person name="Gilroy R."/>
        </authorList>
    </citation>
    <scope>NUCLEOTIDE SEQUENCE</scope>
    <source>
        <strain evidence="4">CHK160-1198</strain>
    </source>
</reference>
<feature type="transmembrane region" description="Helical" evidence="2">
    <location>
        <begin position="240"/>
        <end position="257"/>
    </location>
</feature>
<feature type="transmembrane region" description="Helical" evidence="2">
    <location>
        <begin position="34"/>
        <end position="54"/>
    </location>
</feature>
<dbReference type="PANTHER" id="PTHR22911:SF76">
    <property type="entry name" value="EAMA DOMAIN-CONTAINING PROTEIN"/>
    <property type="match status" value="1"/>
</dbReference>
<evidence type="ECO:0000256" key="2">
    <source>
        <dbReference type="SAM" id="Phobius"/>
    </source>
</evidence>
<evidence type="ECO:0000313" key="5">
    <source>
        <dbReference type="Proteomes" id="UP000824099"/>
    </source>
</evidence>
<comment type="caution">
    <text evidence="4">The sequence shown here is derived from an EMBL/GenBank/DDBJ whole genome shotgun (WGS) entry which is preliminary data.</text>
</comment>
<organism evidence="4 5">
    <name type="scientific">Candidatus Avacidaminococcus intestinavium</name>
    <dbReference type="NCBI Taxonomy" id="2840684"/>
    <lineage>
        <taxon>Bacteria</taxon>
        <taxon>Bacillati</taxon>
        <taxon>Bacillota</taxon>
        <taxon>Negativicutes</taxon>
        <taxon>Acidaminococcales</taxon>
        <taxon>Acidaminococcaceae</taxon>
        <taxon>Acidaminococcaceae incertae sedis</taxon>
        <taxon>Candidatus Avacidaminococcus</taxon>
    </lineage>
</organism>
<dbReference type="Proteomes" id="UP000824099">
    <property type="component" value="Unassembled WGS sequence"/>
</dbReference>
<keyword evidence="2" id="KW-0472">Membrane</keyword>
<feature type="transmembrane region" description="Helical" evidence="2">
    <location>
        <begin position="150"/>
        <end position="169"/>
    </location>
</feature>
<dbReference type="InterPro" id="IPR000620">
    <property type="entry name" value="EamA_dom"/>
</dbReference>
<dbReference type="GO" id="GO:0016020">
    <property type="term" value="C:membrane"/>
    <property type="evidence" value="ECO:0007669"/>
    <property type="project" value="InterPro"/>
</dbReference>
<feature type="transmembrane region" description="Helical" evidence="2">
    <location>
        <begin position="210"/>
        <end position="228"/>
    </location>
</feature>
<feature type="transmembrane region" description="Helical" evidence="2">
    <location>
        <begin position="7"/>
        <end position="28"/>
    </location>
</feature>
<feature type="transmembrane region" description="Helical" evidence="2">
    <location>
        <begin position="66"/>
        <end position="85"/>
    </location>
</feature>